<keyword evidence="2" id="KW-1185">Reference proteome</keyword>
<accession>A0A1X2L2D1</accession>
<gene>
    <name evidence="1" type="ORF">B8W69_12970</name>
</gene>
<evidence type="ECO:0000313" key="1">
    <source>
        <dbReference type="EMBL" id="OSC28112.1"/>
    </source>
</evidence>
<sequence>MDSQLHEFRPMAEDRKLGRDAMMSIRGDTDRMMDIAGQQRWPPGAVALFSCGGRGFFEEVVLPRGVRDWVVVDETPWVRPMLAMLGEYHHVLRVADSEEKNDMIETTFGGGWAIEAALRPHNSRCSPDGTGAQLRCRSKTWELR</sequence>
<reference evidence="1 2" key="1">
    <citation type="submission" date="2017-04" db="EMBL/GenBank/DDBJ databases">
        <title>The new phylogeny of genus Mycobacterium.</title>
        <authorList>
            <person name="Tortoli E."/>
            <person name="Trovato A."/>
            <person name="Cirillo D.M."/>
        </authorList>
    </citation>
    <scope>NUCLEOTIDE SEQUENCE [LARGE SCALE GENOMIC DNA]</scope>
    <source>
        <strain evidence="1 2">DSM 45247</strain>
    </source>
</reference>
<name>A0A1X2L2D1_9MYCO</name>
<dbReference type="OrthoDB" id="3804586at2"/>
<dbReference type="RefSeq" id="WP_085290199.1">
    <property type="nucleotide sequence ID" value="NZ_NCXM01000011.1"/>
</dbReference>
<protein>
    <submittedName>
        <fullName evidence="1">Uncharacterized protein</fullName>
    </submittedName>
</protein>
<evidence type="ECO:0000313" key="2">
    <source>
        <dbReference type="Proteomes" id="UP000242320"/>
    </source>
</evidence>
<comment type="caution">
    <text evidence="1">The sequence shown here is derived from an EMBL/GenBank/DDBJ whole genome shotgun (WGS) entry which is preliminary data.</text>
</comment>
<dbReference type="EMBL" id="NCXM01000011">
    <property type="protein sequence ID" value="OSC28112.1"/>
    <property type="molecule type" value="Genomic_DNA"/>
</dbReference>
<proteinExistence type="predicted"/>
<organism evidence="1 2">
    <name type="scientific">Mycolicibacterium vulneris</name>
    <dbReference type="NCBI Taxonomy" id="547163"/>
    <lineage>
        <taxon>Bacteria</taxon>
        <taxon>Bacillati</taxon>
        <taxon>Actinomycetota</taxon>
        <taxon>Actinomycetes</taxon>
        <taxon>Mycobacteriales</taxon>
        <taxon>Mycobacteriaceae</taxon>
        <taxon>Mycolicibacterium</taxon>
    </lineage>
</organism>
<dbReference type="AlphaFoldDB" id="A0A1X2L2D1"/>
<dbReference type="Proteomes" id="UP000242320">
    <property type="component" value="Unassembled WGS sequence"/>
</dbReference>